<evidence type="ECO:0000256" key="7">
    <source>
        <dbReference type="RuleBase" id="RU003879"/>
    </source>
</evidence>
<keyword evidence="5" id="KW-1133">Transmembrane helix</keyword>
<sequence length="80" mass="8910">MRNSIVITAAGALEWNGQTVTQPQLRHLLTVSTQLPEVPELHLRPDAAAPYRVVDEVLVLTKRANVQKLSFVGNEAYARF</sequence>
<evidence type="ECO:0000256" key="5">
    <source>
        <dbReference type="ARBA" id="ARBA00022989"/>
    </source>
</evidence>
<dbReference type="Pfam" id="PF02472">
    <property type="entry name" value="ExbD"/>
    <property type="match status" value="1"/>
</dbReference>
<dbReference type="AlphaFoldDB" id="A0A6J4TS45"/>
<evidence type="ECO:0000256" key="2">
    <source>
        <dbReference type="ARBA" id="ARBA00005811"/>
    </source>
</evidence>
<protein>
    <submittedName>
        <fullName evidence="8">Uncharacterized protein</fullName>
    </submittedName>
</protein>
<keyword evidence="7" id="KW-0813">Transport</keyword>
<dbReference type="EMBL" id="CADCWB010000226">
    <property type="protein sequence ID" value="CAA9530335.1"/>
    <property type="molecule type" value="Genomic_DNA"/>
</dbReference>
<proteinExistence type="inferred from homology"/>
<keyword evidence="3" id="KW-1003">Cell membrane</keyword>
<organism evidence="8">
    <name type="scientific">uncultured Sphingomonas sp</name>
    <dbReference type="NCBI Taxonomy" id="158754"/>
    <lineage>
        <taxon>Bacteria</taxon>
        <taxon>Pseudomonadati</taxon>
        <taxon>Pseudomonadota</taxon>
        <taxon>Alphaproteobacteria</taxon>
        <taxon>Sphingomonadales</taxon>
        <taxon>Sphingomonadaceae</taxon>
        <taxon>Sphingomonas</taxon>
        <taxon>environmental samples</taxon>
    </lineage>
</organism>
<accession>A0A6J4TS45</accession>
<keyword evidence="7" id="KW-0653">Protein transport</keyword>
<reference evidence="8" key="1">
    <citation type="submission" date="2020-02" db="EMBL/GenBank/DDBJ databases">
        <authorList>
            <person name="Meier V. D."/>
        </authorList>
    </citation>
    <scope>NUCLEOTIDE SEQUENCE</scope>
    <source>
        <strain evidence="8">AVDCRST_MAG62</strain>
    </source>
</reference>
<evidence type="ECO:0000313" key="8">
    <source>
        <dbReference type="EMBL" id="CAA9530335.1"/>
    </source>
</evidence>
<evidence type="ECO:0000256" key="3">
    <source>
        <dbReference type="ARBA" id="ARBA00022475"/>
    </source>
</evidence>
<dbReference type="GO" id="GO:0015031">
    <property type="term" value="P:protein transport"/>
    <property type="evidence" value="ECO:0007669"/>
    <property type="project" value="UniProtKB-KW"/>
</dbReference>
<name>A0A6J4TS45_9SPHN</name>
<dbReference type="InterPro" id="IPR003400">
    <property type="entry name" value="ExbD"/>
</dbReference>
<evidence type="ECO:0000256" key="4">
    <source>
        <dbReference type="ARBA" id="ARBA00022692"/>
    </source>
</evidence>
<comment type="subcellular location">
    <subcellularLocation>
        <location evidence="1">Cell membrane</location>
        <topology evidence="1">Single-pass membrane protein</topology>
    </subcellularLocation>
    <subcellularLocation>
        <location evidence="7">Cell membrane</location>
        <topology evidence="7">Single-pass type II membrane protein</topology>
    </subcellularLocation>
</comment>
<dbReference type="GO" id="GO:0005886">
    <property type="term" value="C:plasma membrane"/>
    <property type="evidence" value="ECO:0007669"/>
    <property type="project" value="UniProtKB-SubCell"/>
</dbReference>
<gene>
    <name evidence="8" type="ORF">AVDCRST_MAG62-1813</name>
</gene>
<comment type="similarity">
    <text evidence="2 7">Belongs to the ExbD/TolR family.</text>
</comment>
<evidence type="ECO:0000256" key="6">
    <source>
        <dbReference type="ARBA" id="ARBA00023136"/>
    </source>
</evidence>
<keyword evidence="6" id="KW-0472">Membrane</keyword>
<dbReference type="GO" id="GO:0022857">
    <property type="term" value="F:transmembrane transporter activity"/>
    <property type="evidence" value="ECO:0007669"/>
    <property type="project" value="InterPro"/>
</dbReference>
<evidence type="ECO:0000256" key="1">
    <source>
        <dbReference type="ARBA" id="ARBA00004162"/>
    </source>
</evidence>
<keyword evidence="4 7" id="KW-0812">Transmembrane</keyword>
<dbReference type="Gene3D" id="3.30.420.270">
    <property type="match status" value="1"/>
</dbReference>